<dbReference type="EMBL" id="LAYC01000002">
    <property type="protein sequence ID" value="KYK57138.1"/>
    <property type="molecule type" value="Genomic_DNA"/>
</dbReference>
<reference evidence="2 3" key="1">
    <citation type="journal article" date="2016" name="Sci. Rep.">
        <title>Insights into Adaptations to a Near-Obligate Nematode Endoparasitic Lifestyle from the Finished Genome of Drechmeria coniospora.</title>
        <authorList>
            <person name="Zhang L."/>
            <person name="Zhou Z."/>
            <person name="Guo Q."/>
            <person name="Fokkens L."/>
            <person name="Miskei M."/>
            <person name="Pocsi I."/>
            <person name="Zhang W."/>
            <person name="Chen M."/>
            <person name="Wang L."/>
            <person name="Sun Y."/>
            <person name="Donzelli B.G."/>
            <person name="Gibson D.M."/>
            <person name="Nelson D.R."/>
            <person name="Luo J.G."/>
            <person name="Rep M."/>
            <person name="Liu H."/>
            <person name="Yang S."/>
            <person name="Wang J."/>
            <person name="Krasnoff S.B."/>
            <person name="Xu Y."/>
            <person name="Molnar I."/>
            <person name="Lin M."/>
        </authorList>
    </citation>
    <scope>NUCLEOTIDE SEQUENCE [LARGE SCALE GENOMIC DNA]</scope>
    <source>
        <strain evidence="2 3">ARSEF 6962</strain>
    </source>
</reference>
<name>A0A151GJ77_DRECN</name>
<feature type="region of interest" description="Disordered" evidence="1">
    <location>
        <begin position="1"/>
        <end position="39"/>
    </location>
</feature>
<dbReference type="Proteomes" id="UP000076580">
    <property type="component" value="Chromosome 02"/>
</dbReference>
<feature type="compositionally biased region" description="Low complexity" evidence="1">
    <location>
        <begin position="19"/>
        <end position="30"/>
    </location>
</feature>
<keyword evidence="3" id="KW-1185">Reference proteome</keyword>
<dbReference type="STRING" id="98403.A0A151GJ77"/>
<evidence type="ECO:0000313" key="3">
    <source>
        <dbReference type="Proteomes" id="UP000076580"/>
    </source>
</evidence>
<evidence type="ECO:0000256" key="1">
    <source>
        <dbReference type="SAM" id="MobiDB-lite"/>
    </source>
</evidence>
<dbReference type="GeneID" id="63716788"/>
<organism evidence="2 3">
    <name type="scientific">Drechmeria coniospora</name>
    <name type="common">Nematophagous fungus</name>
    <name type="synonym">Meria coniospora</name>
    <dbReference type="NCBI Taxonomy" id="98403"/>
    <lineage>
        <taxon>Eukaryota</taxon>
        <taxon>Fungi</taxon>
        <taxon>Dikarya</taxon>
        <taxon>Ascomycota</taxon>
        <taxon>Pezizomycotina</taxon>
        <taxon>Sordariomycetes</taxon>
        <taxon>Hypocreomycetidae</taxon>
        <taxon>Hypocreales</taxon>
        <taxon>Ophiocordycipitaceae</taxon>
        <taxon>Drechmeria</taxon>
    </lineage>
</organism>
<accession>A0A151GJ77</accession>
<dbReference type="RefSeq" id="XP_040656490.1">
    <property type="nucleotide sequence ID" value="XM_040801457.1"/>
</dbReference>
<gene>
    <name evidence="2" type="ORF">DCS_04145</name>
</gene>
<comment type="caution">
    <text evidence="2">The sequence shown here is derived from an EMBL/GenBank/DDBJ whole genome shotgun (WGS) entry which is preliminary data.</text>
</comment>
<feature type="compositionally biased region" description="Basic and acidic residues" evidence="1">
    <location>
        <begin position="1"/>
        <end position="10"/>
    </location>
</feature>
<sequence>MCGSESDHRPRGGALVALRPPTTTGRSSPTALADGDLSFHTPGRPRCAVATHARLSSPDIGDVGMLGDFEVVIHPSQLDSPAVWNPTQAPTDRVAANEDDSASDSGDLTRCARDCGQFRRFALPGVEMVRGTGFVELPLEKPLSLEVGGGGIIGRRVSLYARPPREREYLFIAEGIVGFNHLGVSS</sequence>
<dbReference type="InParanoid" id="A0A151GJ77"/>
<proteinExistence type="predicted"/>
<protein>
    <submittedName>
        <fullName evidence="2">Uncharacterized protein</fullName>
    </submittedName>
</protein>
<dbReference type="AlphaFoldDB" id="A0A151GJ77"/>
<evidence type="ECO:0000313" key="2">
    <source>
        <dbReference type="EMBL" id="KYK57138.1"/>
    </source>
</evidence>